<evidence type="ECO:0008006" key="4">
    <source>
        <dbReference type="Google" id="ProtNLM"/>
    </source>
</evidence>
<dbReference type="PROSITE" id="PS51318">
    <property type="entry name" value="TAT"/>
    <property type="match status" value="1"/>
</dbReference>
<sequence>MKRRRRHLFVGLAVAALVATTGAAGIHLAGAEVAPAAAPVGGEMPGRLGAHLQRLHQSVPGNTGMAPEGPGYAAQQEFLERAYPAAGITVAQMDRSRDAYARAERRGGAARGGPTSRWTNIGPSEALYPFTEFRNAWNYVPNEYVAGGRVTSIDIAPDCKPLLCRAYATPAGGGVWGTLNILAPQPNWIYLGGPLGINAAGAVVIDRNDPTGLTVYVGTGEANTCASGCVAGVGLYKSTNGGLTWQGPFGKDSLAGKGIGEITIKPGDPKTLYVATTTALRGMSSSCCTGVTRPVPDAAKWGLYKSTDGGKRWTFLHNGSANATECTGNAAEYNNTTACSPRGVRYVKLDPRDPQVVYASSYARGVWRSPDGGTTWTQIKESLNRAVFQTRAAIDVTALPNGKTRMYVYEGNIGNPYSRLFRSDDVAGATPTFTDLTSSNPADPGYATYNQCTGQCWYDVFVHTPKGHPDIVYTGGSYVYGETVANKRAVVLSTDAGVSGTDMTYDGTDELHPNGMHPDQHALVTNPRNPYQFFEAGDGGLVRSSGQFVDRSAWCDNPDRGLVTDAQKARCQQMLSRIPTKIEGINKGMTTLQYISLSVSPHDHTLLQGGTQDNGTWENKGQRKQWVNTMIGDGGASGFDVGKPEFRFHTFYDATPEVNFAGGDIGSWISVSDPIFGHPGTLFYAPVISDPKVSGTMFAGTGRTVYRTKTFGLGDRTVEEANRICNTWTGTYEAQCGDWAELGTTRLTDAAWGDRAGGAVSVVERVAGNSSTAYAATSTGRVFVSHNVDAEPASAVTWTRIDTANTPNRFVTSIHVDPANPNRMWISYSGFGSNTPSTPGHLFEVTVAGSGATWADRSYDFGDQPATDLVRDDVTGDLYASTDFGVLRLARGGTSWTPAAAGMPNVEVAGLTVVPGKRILYAASHGLGAWQLTLR</sequence>
<dbReference type="AlphaFoldDB" id="A0A1C4ZZD7"/>
<evidence type="ECO:0000313" key="3">
    <source>
        <dbReference type="Proteomes" id="UP000198253"/>
    </source>
</evidence>
<dbReference type="InParanoid" id="A0A1C4ZZD7"/>
<protein>
    <recommendedName>
        <fullName evidence="4">Exo-alpha-sialidase</fullName>
    </recommendedName>
</protein>
<dbReference type="Proteomes" id="UP000198253">
    <property type="component" value="Chromosome I"/>
</dbReference>
<keyword evidence="1" id="KW-0732">Signal</keyword>
<accession>A0A1C4ZZD7</accession>
<evidence type="ECO:0000313" key="2">
    <source>
        <dbReference type="EMBL" id="SCF38368.1"/>
    </source>
</evidence>
<feature type="chain" id="PRO_5039177625" description="Exo-alpha-sialidase" evidence="1">
    <location>
        <begin position="24"/>
        <end position="935"/>
    </location>
</feature>
<reference evidence="3" key="1">
    <citation type="submission" date="2016-06" db="EMBL/GenBank/DDBJ databases">
        <authorList>
            <person name="Varghese N."/>
            <person name="Submissions Spin"/>
        </authorList>
    </citation>
    <scope>NUCLEOTIDE SEQUENCE [LARGE SCALE GENOMIC DNA]</scope>
    <source>
        <strain evidence="3">DSM 43816</strain>
    </source>
</reference>
<feature type="signal peptide" evidence="1">
    <location>
        <begin position="1"/>
        <end position="23"/>
    </location>
</feature>
<dbReference type="EMBL" id="LT607413">
    <property type="protein sequence ID" value="SCF38368.1"/>
    <property type="molecule type" value="Genomic_DNA"/>
</dbReference>
<proteinExistence type="predicted"/>
<dbReference type="InterPro" id="IPR006311">
    <property type="entry name" value="TAT_signal"/>
</dbReference>
<dbReference type="InterPro" id="IPR015943">
    <property type="entry name" value="WD40/YVTN_repeat-like_dom_sf"/>
</dbReference>
<name>A0A1C4ZZD7_MICEC</name>
<dbReference type="OrthoDB" id="9764804at2"/>
<keyword evidence="3" id="KW-1185">Reference proteome</keyword>
<dbReference type="SUPFAM" id="SSF110296">
    <property type="entry name" value="Oligoxyloglucan reducing end-specific cellobiohydrolase"/>
    <property type="match status" value="2"/>
</dbReference>
<evidence type="ECO:0000256" key="1">
    <source>
        <dbReference type="SAM" id="SignalP"/>
    </source>
</evidence>
<organism evidence="2 3">
    <name type="scientific">Micromonospora echinospora</name>
    <name type="common">Micromonospora purpurea</name>
    <dbReference type="NCBI Taxonomy" id="1877"/>
    <lineage>
        <taxon>Bacteria</taxon>
        <taxon>Bacillati</taxon>
        <taxon>Actinomycetota</taxon>
        <taxon>Actinomycetes</taxon>
        <taxon>Micromonosporales</taxon>
        <taxon>Micromonosporaceae</taxon>
        <taxon>Micromonospora</taxon>
    </lineage>
</organism>
<dbReference type="RefSeq" id="WP_088984623.1">
    <property type="nucleotide sequence ID" value="NZ_LT607413.1"/>
</dbReference>
<gene>
    <name evidence="2" type="ORF">GA0070618_6032</name>
</gene>
<dbReference type="Gene3D" id="2.130.10.10">
    <property type="entry name" value="YVTN repeat-like/Quinoprotein amine dehydrogenase"/>
    <property type="match status" value="3"/>
</dbReference>